<dbReference type="OrthoDB" id="10625137at2759"/>
<dbReference type="HOGENOM" id="CLU_401248_0_0_1"/>
<proteinExistence type="predicted"/>
<dbReference type="EMBL" id="GL877405">
    <property type="protein sequence ID" value="ELA48286.1"/>
    <property type="molecule type" value="Genomic_DNA"/>
</dbReference>
<dbReference type="Proteomes" id="UP000011081">
    <property type="component" value="Unassembled WGS sequence"/>
</dbReference>
<feature type="compositionally biased region" description="Basic and acidic residues" evidence="1">
    <location>
        <begin position="184"/>
        <end position="214"/>
    </location>
</feature>
<feature type="compositionally biased region" description="Basic residues" evidence="1">
    <location>
        <begin position="510"/>
        <end position="523"/>
    </location>
</feature>
<feature type="compositionally biased region" description="Basic and acidic residues" evidence="1">
    <location>
        <begin position="80"/>
        <end position="100"/>
    </location>
</feature>
<protein>
    <recommendedName>
        <fullName evidence="4">RanBD1 domain-containing protein</fullName>
    </recommendedName>
</protein>
<feature type="compositionally biased region" description="Basic residues" evidence="1">
    <location>
        <begin position="300"/>
        <end position="311"/>
    </location>
</feature>
<feature type="compositionally biased region" description="Basic and acidic residues" evidence="1">
    <location>
        <begin position="484"/>
        <end position="499"/>
    </location>
</feature>
<dbReference type="GeneID" id="19878013"/>
<accession>L2GX75</accession>
<feature type="compositionally biased region" description="Basic residues" evidence="1">
    <location>
        <begin position="67"/>
        <end position="79"/>
    </location>
</feature>
<feature type="compositionally biased region" description="Basic and acidic residues" evidence="1">
    <location>
        <begin position="429"/>
        <end position="453"/>
    </location>
</feature>
<evidence type="ECO:0000313" key="2">
    <source>
        <dbReference type="EMBL" id="ELA48286.1"/>
    </source>
</evidence>
<evidence type="ECO:0008006" key="4">
    <source>
        <dbReference type="Google" id="ProtNLM"/>
    </source>
</evidence>
<dbReference type="OMA" id="IKQVMFD"/>
<feature type="region of interest" description="Disordered" evidence="1">
    <location>
        <begin position="1"/>
        <end position="528"/>
    </location>
</feature>
<feature type="compositionally biased region" description="Basic and acidic residues" evidence="1">
    <location>
        <begin position="348"/>
        <end position="374"/>
    </location>
</feature>
<sequence length="686" mass="78279">MASRKIRGRAPTKKLSKEQDDDKKDGSSEHGRDAVEIVNMEKGSQQTKDRGKNRVTDEAASEDVMKKGTRTKVNLKKSMGKTDQEQNKTVGEGRDREGKERTKKKVLNRDSAKVKNMENRDRVKDEKSKSKKDVPEKKGISTKASIKITGKKAKRENDQEGKIKEIVEKDDKQRNEVKRKKREQKTETDNRRDTEKQTKIEAKKVAKIERAADKTKRKTGGSKKGDKRDVGGIIIRNETRGRKKKAEETSDIVNEEKELTTEESTTSGKDELANDKVKKTRNADEKSKKNKDEDVETKVKNGKKRAGKKVKPVKEKVLESKQKKRNTKEADDRETQHPSISLSKRVRRGFESKDATRGTDEGLSEKKKEQEQTGKKRKEKKVAGLLEKVEDQKMVVKKKEDRHYKPEELVDQKTATKKKDGKKVAGLLEKVEDQKMVVKKKEDRHYKPEELVDQKTATKKKDGKKVVGLLEKSKDQKMIISSTETKKSSSIDNTVRKNDQTTNVSDGSRQKRSPHSVKAKKIPAKNSEDAVKAIDKNEEEAIDVSVAPENNIFKGIEPKKEDDKSDLLITKALEKICQHKDIEVKNVVFNVYAKMYPFNGETYTDPLEGTLLVSQEPLRLIFVRKGIKQVMFDSVINYDTKAILKDSRVTFGVIYEDKEKKLDLYAAKFFKGEDATRFYELIAKIG</sequence>
<dbReference type="VEuPathDB" id="MicrosporidiaDB:VCUG_00122"/>
<feature type="compositionally biased region" description="Basic and acidic residues" evidence="1">
    <location>
        <begin position="107"/>
        <end position="139"/>
    </location>
</feature>
<feature type="compositionally biased region" description="Basic and acidic residues" evidence="1">
    <location>
        <begin position="312"/>
        <end position="336"/>
    </location>
</feature>
<keyword evidence="3" id="KW-1185">Reference proteome</keyword>
<feature type="compositionally biased region" description="Basic residues" evidence="1">
    <location>
        <begin position="1"/>
        <end position="14"/>
    </location>
</feature>
<feature type="compositionally biased region" description="Basic and acidic residues" evidence="1">
    <location>
        <begin position="268"/>
        <end position="299"/>
    </location>
</feature>
<feature type="compositionally biased region" description="Basic and acidic residues" evidence="1">
    <location>
        <begin position="47"/>
        <end position="57"/>
    </location>
</feature>
<reference evidence="3" key="1">
    <citation type="submission" date="2011-03" db="EMBL/GenBank/DDBJ databases">
        <title>The genome sequence of Vavraia culicis strain floridensis.</title>
        <authorList>
            <consortium name="The Broad Institute Genome Sequencing Platform"/>
            <person name="Cuomo C."/>
            <person name="Becnel J."/>
            <person name="Sanscrainte N."/>
            <person name="Young S.K."/>
            <person name="Zeng Q."/>
            <person name="Gargeya S."/>
            <person name="Fitzgerald M."/>
            <person name="Haas B."/>
            <person name="Abouelleil A."/>
            <person name="Alvarado L."/>
            <person name="Arachchi H.M."/>
            <person name="Berlin A."/>
            <person name="Chapman S.B."/>
            <person name="Gearin G."/>
            <person name="Goldberg J."/>
            <person name="Griggs A."/>
            <person name="Gujja S."/>
            <person name="Hansen M."/>
            <person name="Heiman D."/>
            <person name="Howarth C."/>
            <person name="Larimer J."/>
            <person name="Lui A."/>
            <person name="MacDonald P.J.P."/>
            <person name="McCowen C."/>
            <person name="Montmayeur A."/>
            <person name="Murphy C."/>
            <person name="Neiman D."/>
            <person name="Pearson M."/>
            <person name="Priest M."/>
            <person name="Roberts A."/>
            <person name="Saif S."/>
            <person name="Shea T."/>
            <person name="Sisk P."/>
            <person name="Stolte C."/>
            <person name="Sykes S."/>
            <person name="Wortman J."/>
            <person name="Nusbaum C."/>
            <person name="Birren B."/>
        </authorList>
    </citation>
    <scope>NUCLEOTIDE SEQUENCE [LARGE SCALE GENOMIC DNA]</scope>
    <source>
        <strain evidence="3">floridensis</strain>
    </source>
</reference>
<organism evidence="2 3">
    <name type="scientific">Vavraia culicis (isolate floridensis)</name>
    <name type="common">Microsporidian parasite</name>
    <dbReference type="NCBI Taxonomy" id="948595"/>
    <lineage>
        <taxon>Eukaryota</taxon>
        <taxon>Fungi</taxon>
        <taxon>Fungi incertae sedis</taxon>
        <taxon>Microsporidia</taxon>
        <taxon>Pleistophoridae</taxon>
        <taxon>Vavraia</taxon>
    </lineage>
</organism>
<feature type="compositionally biased region" description="Basic and acidic residues" evidence="1">
    <location>
        <begin position="155"/>
        <end position="176"/>
    </location>
</feature>
<evidence type="ECO:0000256" key="1">
    <source>
        <dbReference type="SAM" id="MobiDB-lite"/>
    </source>
</evidence>
<feature type="compositionally biased region" description="Basic and acidic residues" evidence="1">
    <location>
        <begin position="387"/>
        <end position="411"/>
    </location>
</feature>
<name>L2GX75_VAVCU</name>
<evidence type="ECO:0000313" key="3">
    <source>
        <dbReference type="Proteomes" id="UP000011081"/>
    </source>
</evidence>
<feature type="compositionally biased region" description="Basic and acidic residues" evidence="1">
    <location>
        <begin position="237"/>
        <end position="260"/>
    </location>
</feature>
<dbReference type="InParanoid" id="L2GX75"/>
<feature type="compositionally biased region" description="Basic and acidic residues" evidence="1">
    <location>
        <begin position="15"/>
        <end position="35"/>
    </location>
</feature>
<dbReference type="SUPFAM" id="SSF50729">
    <property type="entry name" value="PH domain-like"/>
    <property type="match status" value="1"/>
</dbReference>
<gene>
    <name evidence="2" type="ORF">VCUG_00122</name>
</gene>
<dbReference type="RefSeq" id="XP_008073147.1">
    <property type="nucleotide sequence ID" value="XM_008074956.1"/>
</dbReference>
<dbReference type="AlphaFoldDB" id="L2GX75"/>